<dbReference type="GO" id="GO:0005044">
    <property type="term" value="F:scavenger receptor activity"/>
    <property type="evidence" value="ECO:0007669"/>
    <property type="project" value="TreeGrafter"/>
</dbReference>
<accession>A0A9P0HHD5</accession>
<evidence type="ECO:0000256" key="5">
    <source>
        <dbReference type="ARBA" id="ARBA00022692"/>
    </source>
</evidence>
<feature type="transmembrane region" description="Helical" evidence="12">
    <location>
        <begin position="460"/>
        <end position="479"/>
    </location>
</feature>
<dbReference type="Pfam" id="PF01130">
    <property type="entry name" value="CD36"/>
    <property type="match status" value="1"/>
</dbReference>
<proteinExistence type="inferred from homology"/>
<evidence type="ECO:0000256" key="2">
    <source>
        <dbReference type="ARBA" id="ARBA00010532"/>
    </source>
</evidence>
<dbReference type="GO" id="GO:0005737">
    <property type="term" value="C:cytoplasm"/>
    <property type="evidence" value="ECO:0007669"/>
    <property type="project" value="TreeGrafter"/>
</dbReference>
<keyword evidence="6" id="KW-0552">Olfaction</keyword>
<keyword evidence="5 12" id="KW-0812">Transmembrane</keyword>
<comment type="similarity">
    <text evidence="2">Belongs to the CD36 family.</text>
</comment>
<evidence type="ECO:0000256" key="11">
    <source>
        <dbReference type="ARBA" id="ARBA00023180"/>
    </source>
</evidence>
<dbReference type="InterPro" id="IPR002159">
    <property type="entry name" value="CD36_fam"/>
</dbReference>
<keyword evidence="9" id="KW-1015">Disulfide bond</keyword>
<evidence type="ECO:0000256" key="1">
    <source>
        <dbReference type="ARBA" id="ARBA00004651"/>
    </source>
</evidence>
<dbReference type="GO" id="GO:0007608">
    <property type="term" value="P:sensory perception of smell"/>
    <property type="evidence" value="ECO:0007669"/>
    <property type="project" value="UniProtKB-KW"/>
</dbReference>
<evidence type="ECO:0000313" key="14">
    <source>
        <dbReference type="Proteomes" id="UP001152798"/>
    </source>
</evidence>
<feature type="transmembrane region" description="Helical" evidence="12">
    <location>
        <begin position="7"/>
        <end position="26"/>
    </location>
</feature>
<dbReference type="AlphaFoldDB" id="A0A9P0HHD5"/>
<keyword evidence="8 12" id="KW-0472">Membrane</keyword>
<dbReference type="PANTHER" id="PTHR11923">
    <property type="entry name" value="SCAVENGER RECEPTOR CLASS B TYPE-1 SR-B1"/>
    <property type="match status" value="1"/>
</dbReference>
<name>A0A9P0HHD5_NEZVI</name>
<dbReference type="Proteomes" id="UP001152798">
    <property type="component" value="Chromosome 5"/>
</dbReference>
<evidence type="ECO:0000256" key="10">
    <source>
        <dbReference type="ARBA" id="ARBA00023170"/>
    </source>
</evidence>
<evidence type="ECO:0000256" key="4">
    <source>
        <dbReference type="ARBA" id="ARBA00022606"/>
    </source>
</evidence>
<keyword evidence="4" id="KW-0716">Sensory transduction</keyword>
<evidence type="ECO:0000256" key="6">
    <source>
        <dbReference type="ARBA" id="ARBA00022725"/>
    </source>
</evidence>
<reference evidence="13" key="1">
    <citation type="submission" date="2022-01" db="EMBL/GenBank/DDBJ databases">
        <authorList>
            <person name="King R."/>
        </authorList>
    </citation>
    <scope>NUCLEOTIDE SEQUENCE</scope>
</reference>
<evidence type="ECO:0000256" key="12">
    <source>
        <dbReference type="SAM" id="Phobius"/>
    </source>
</evidence>
<keyword evidence="11" id="KW-0325">Glycoprotein</keyword>
<dbReference type="EMBL" id="OV725081">
    <property type="protein sequence ID" value="CAH1401571.1"/>
    <property type="molecule type" value="Genomic_DNA"/>
</dbReference>
<dbReference type="GO" id="GO:0005886">
    <property type="term" value="C:plasma membrane"/>
    <property type="evidence" value="ECO:0007669"/>
    <property type="project" value="UniProtKB-SubCell"/>
</dbReference>
<keyword evidence="10" id="KW-0675">Receptor</keyword>
<keyword evidence="14" id="KW-1185">Reference proteome</keyword>
<protein>
    <recommendedName>
        <fullName evidence="15">Sensory neuron membrane protein 1</fullName>
    </recommendedName>
</protein>
<comment type="subcellular location">
    <subcellularLocation>
        <location evidence="1">Cell membrane</location>
        <topology evidence="1">Multi-pass membrane protein</topology>
    </subcellularLocation>
</comment>
<keyword evidence="7 12" id="KW-1133">Transmembrane helix</keyword>
<gene>
    <name evidence="13" type="ORF">NEZAVI_LOCUS10566</name>
</gene>
<evidence type="ECO:0000256" key="7">
    <source>
        <dbReference type="ARBA" id="ARBA00022989"/>
    </source>
</evidence>
<evidence type="ECO:0008006" key="15">
    <source>
        <dbReference type="Google" id="ProtNLM"/>
    </source>
</evidence>
<organism evidence="13 14">
    <name type="scientific">Nezara viridula</name>
    <name type="common">Southern green stink bug</name>
    <name type="synonym">Cimex viridulus</name>
    <dbReference type="NCBI Taxonomy" id="85310"/>
    <lineage>
        <taxon>Eukaryota</taxon>
        <taxon>Metazoa</taxon>
        <taxon>Ecdysozoa</taxon>
        <taxon>Arthropoda</taxon>
        <taxon>Hexapoda</taxon>
        <taxon>Insecta</taxon>
        <taxon>Pterygota</taxon>
        <taxon>Neoptera</taxon>
        <taxon>Paraneoptera</taxon>
        <taxon>Hemiptera</taxon>
        <taxon>Heteroptera</taxon>
        <taxon>Panheteroptera</taxon>
        <taxon>Pentatomomorpha</taxon>
        <taxon>Pentatomoidea</taxon>
        <taxon>Pentatomidae</taxon>
        <taxon>Pentatominae</taxon>
        <taxon>Nezara</taxon>
    </lineage>
</organism>
<evidence type="ECO:0000256" key="3">
    <source>
        <dbReference type="ARBA" id="ARBA00022475"/>
    </source>
</evidence>
<evidence type="ECO:0000256" key="8">
    <source>
        <dbReference type="ARBA" id="ARBA00023136"/>
    </source>
</evidence>
<evidence type="ECO:0000256" key="9">
    <source>
        <dbReference type="ARBA" id="ARBA00023157"/>
    </source>
</evidence>
<dbReference type="OrthoDB" id="10024078at2759"/>
<dbReference type="PRINTS" id="PR01609">
    <property type="entry name" value="CD36FAMILY"/>
</dbReference>
<keyword evidence="3" id="KW-1003">Cell membrane</keyword>
<evidence type="ECO:0000313" key="13">
    <source>
        <dbReference type="EMBL" id="CAH1401571.1"/>
    </source>
</evidence>
<dbReference type="PANTHER" id="PTHR11923:SF69">
    <property type="entry name" value="SENSORY NEURON MEMBRANE PROTEIN 1"/>
    <property type="match status" value="1"/>
</dbReference>
<sequence length="498" mass="55539">MAAPLRLGVAGAVLSLVGIIFGFWGFHKFIAYKINQNVALKKGNDMRAAWSKFPIPVEFRIFLFNVTNPQEVHTGQKPKLQEVGPYFFDEWKEKVKLEDDPSEDTVSFNQRTAWIFQESRSEGLTGEEVVTIPHPALLSMVLTVEKQKPGALPMISKALPALFNSPSTVFLTAKVMDILFRGVPINCSSTDFGPKAICTMIRANPKGLKKLNDDIFLFSFFGTKNYTIDDGRFTVKRGVRNAKEVGTVVKFNGKEIQDVWSGPECNALRGTDSTIFPPFIDDSEDIVSFAPDLCRSLGAKFKHKIVYKGIPGNHYTADLGDMSSNPEEKCFCPTPTTCLKKGAFDISKCVGAPIVLTLPHFYETDPSYLETVEGLHPEKEKHQIFLNFEPMTGTPLGARKRLQFNIPIHAIKKVALMKELPDALVPLFWVEEGLELDQKFIDLLDSQLFMALRIVGVSKWVIIVLGLAMIGGGVGLHYYRKDKMPSTVTKVSPPPEKF</sequence>